<gene>
    <name evidence="1" type="ORF">CLV99_0993</name>
</gene>
<keyword evidence="2" id="KW-1185">Reference proteome</keyword>
<protein>
    <submittedName>
        <fullName evidence="1">Uncharacterized protein</fullName>
    </submittedName>
</protein>
<reference evidence="1 2" key="1">
    <citation type="submission" date="2019-03" db="EMBL/GenBank/DDBJ databases">
        <title>Genomic Encyclopedia of Archaeal and Bacterial Type Strains, Phase II (KMG-II): from individual species to whole genera.</title>
        <authorList>
            <person name="Goeker M."/>
        </authorList>
    </citation>
    <scope>NUCLEOTIDE SEQUENCE [LARGE SCALE GENOMIC DNA]</scope>
    <source>
        <strain evidence="1 2">DSM 28353</strain>
    </source>
</reference>
<evidence type="ECO:0000313" key="1">
    <source>
        <dbReference type="EMBL" id="TDQ79550.1"/>
    </source>
</evidence>
<dbReference type="Proteomes" id="UP000295292">
    <property type="component" value="Unassembled WGS sequence"/>
</dbReference>
<dbReference type="AlphaFoldDB" id="A0A4R6WH80"/>
<dbReference type="EMBL" id="SNYV01000011">
    <property type="protein sequence ID" value="TDQ79550.1"/>
    <property type="molecule type" value="Genomic_DNA"/>
</dbReference>
<proteinExistence type="predicted"/>
<organism evidence="1 2">
    <name type="scientific">Sphingobacterium yanglingense</name>
    <dbReference type="NCBI Taxonomy" id="1437280"/>
    <lineage>
        <taxon>Bacteria</taxon>
        <taxon>Pseudomonadati</taxon>
        <taxon>Bacteroidota</taxon>
        <taxon>Sphingobacteriia</taxon>
        <taxon>Sphingobacteriales</taxon>
        <taxon>Sphingobacteriaceae</taxon>
        <taxon>Sphingobacterium</taxon>
    </lineage>
</organism>
<name>A0A4R6WH80_9SPHI</name>
<dbReference type="RefSeq" id="WP_133583331.1">
    <property type="nucleotide sequence ID" value="NZ_SNYV01000011.1"/>
</dbReference>
<accession>A0A4R6WH80</accession>
<sequence>MKSPKDKAKEMVIQFHGHTTTARKAVDCSIIAVENVRDVVGHSADVQAMEYWKEVRVELGKIGRDLK</sequence>
<comment type="caution">
    <text evidence="1">The sequence shown here is derived from an EMBL/GenBank/DDBJ whole genome shotgun (WGS) entry which is preliminary data.</text>
</comment>
<evidence type="ECO:0000313" key="2">
    <source>
        <dbReference type="Proteomes" id="UP000295292"/>
    </source>
</evidence>